<accession>A0A9D5D125</accession>
<dbReference type="AlphaFoldDB" id="A0A9D5D125"/>
<evidence type="ECO:0000256" key="7">
    <source>
        <dbReference type="ARBA" id="ARBA00022989"/>
    </source>
</evidence>
<dbReference type="Pfam" id="PF02298">
    <property type="entry name" value="Cu_bind_like"/>
    <property type="match status" value="2"/>
</dbReference>
<keyword evidence="5" id="KW-0732">Signal</keyword>
<dbReference type="FunFam" id="2.60.40.420:FF:000067">
    <property type="entry name" value="Cupredoxin superfamily protein"/>
    <property type="match status" value="1"/>
</dbReference>
<evidence type="ECO:0000256" key="11">
    <source>
        <dbReference type="ARBA" id="ARBA00023180"/>
    </source>
</evidence>
<keyword evidence="10" id="KW-1015">Disulfide bond</keyword>
<dbReference type="PANTHER" id="PTHR33021:SF408">
    <property type="entry name" value="PHYTOCYANIN DOMAIN-CONTAINING PROTEIN"/>
    <property type="match status" value="1"/>
</dbReference>
<proteinExistence type="predicted"/>
<evidence type="ECO:0000256" key="9">
    <source>
        <dbReference type="ARBA" id="ARBA00023136"/>
    </source>
</evidence>
<dbReference type="PROSITE" id="PS51485">
    <property type="entry name" value="PHYTOCYANIN"/>
    <property type="match status" value="2"/>
</dbReference>
<evidence type="ECO:0000256" key="2">
    <source>
        <dbReference type="ARBA" id="ARBA00022448"/>
    </source>
</evidence>
<gene>
    <name evidence="13" type="ORF">J5N97_010837</name>
</gene>
<dbReference type="InterPro" id="IPR008972">
    <property type="entry name" value="Cupredoxin"/>
</dbReference>
<organism evidence="13 14">
    <name type="scientific">Dioscorea zingiberensis</name>
    <dbReference type="NCBI Taxonomy" id="325984"/>
    <lineage>
        <taxon>Eukaryota</taxon>
        <taxon>Viridiplantae</taxon>
        <taxon>Streptophyta</taxon>
        <taxon>Embryophyta</taxon>
        <taxon>Tracheophyta</taxon>
        <taxon>Spermatophyta</taxon>
        <taxon>Magnoliopsida</taxon>
        <taxon>Liliopsida</taxon>
        <taxon>Dioscoreales</taxon>
        <taxon>Dioscoreaceae</taxon>
        <taxon>Dioscorea</taxon>
    </lineage>
</organism>
<dbReference type="PANTHER" id="PTHR33021">
    <property type="entry name" value="BLUE COPPER PROTEIN"/>
    <property type="match status" value="1"/>
</dbReference>
<name>A0A9D5D125_9LILI</name>
<keyword evidence="4" id="KW-0479">Metal-binding</keyword>
<keyword evidence="11" id="KW-0325">Glycoprotein</keyword>
<dbReference type="GO" id="GO:0009610">
    <property type="term" value="P:response to symbiotic fungus"/>
    <property type="evidence" value="ECO:0007669"/>
    <property type="project" value="UniProtKB-ARBA"/>
</dbReference>
<evidence type="ECO:0000313" key="14">
    <source>
        <dbReference type="Proteomes" id="UP001085076"/>
    </source>
</evidence>
<comment type="subcellular location">
    <subcellularLocation>
        <location evidence="1">Membrane</location>
        <topology evidence="1">Single-pass type I membrane protein</topology>
    </subcellularLocation>
</comment>
<evidence type="ECO:0000256" key="5">
    <source>
        <dbReference type="ARBA" id="ARBA00022729"/>
    </source>
</evidence>
<evidence type="ECO:0000256" key="8">
    <source>
        <dbReference type="ARBA" id="ARBA00023008"/>
    </source>
</evidence>
<reference evidence="13" key="2">
    <citation type="journal article" date="2022" name="Hortic Res">
        <title>The genome of Dioscorea zingiberensis sheds light on the biosynthesis, origin and evolution of the medicinally important diosgenin saponins.</title>
        <authorList>
            <person name="Li Y."/>
            <person name="Tan C."/>
            <person name="Li Z."/>
            <person name="Guo J."/>
            <person name="Li S."/>
            <person name="Chen X."/>
            <person name="Wang C."/>
            <person name="Dai X."/>
            <person name="Yang H."/>
            <person name="Song W."/>
            <person name="Hou L."/>
            <person name="Xu J."/>
            <person name="Tong Z."/>
            <person name="Xu A."/>
            <person name="Yuan X."/>
            <person name="Wang W."/>
            <person name="Yang Q."/>
            <person name="Chen L."/>
            <person name="Sun Z."/>
            <person name="Wang K."/>
            <person name="Pan B."/>
            <person name="Chen J."/>
            <person name="Bao Y."/>
            <person name="Liu F."/>
            <person name="Qi X."/>
            <person name="Gang D.R."/>
            <person name="Wen J."/>
            <person name="Li J."/>
        </authorList>
    </citation>
    <scope>NUCLEOTIDE SEQUENCE</scope>
    <source>
        <strain evidence="13">Dzin_1.0</strain>
    </source>
</reference>
<protein>
    <recommendedName>
        <fullName evidence="12">Phytocyanin domain-containing protein</fullName>
    </recommendedName>
</protein>
<evidence type="ECO:0000259" key="12">
    <source>
        <dbReference type="PROSITE" id="PS51485"/>
    </source>
</evidence>
<sequence length="251" mass="27150">MKLITQSIVLEVFNYRKGDHDVISVAESDFETCTMPSGTAVLTSGKDVVNLTTPGSKWYICGIPGHCTGADQKLAITVLQSSPPSTLSAQPPSSSFSCILMSVATIHATEHIVGDDNGWTLNFDYQAWAQGKEFRVGDKLVFKYTQGNHNVYKVGPSDFQACTVPTGAVALTSGNDEIMLMTEGKKWYICGKEDGYHCSLGQKLVIDVLPAMSNEAPAPSPSSWAYDHHHNSMVPASAPANWSSRKLMSLD</sequence>
<dbReference type="Gene3D" id="2.60.40.420">
    <property type="entry name" value="Cupredoxins - blue copper proteins"/>
    <property type="match status" value="2"/>
</dbReference>
<evidence type="ECO:0000256" key="1">
    <source>
        <dbReference type="ARBA" id="ARBA00004479"/>
    </source>
</evidence>
<feature type="domain" description="Phytocyanin" evidence="12">
    <location>
        <begin position="109"/>
        <end position="210"/>
    </location>
</feature>
<evidence type="ECO:0000313" key="13">
    <source>
        <dbReference type="EMBL" id="KAJ0982582.1"/>
    </source>
</evidence>
<dbReference type="OrthoDB" id="784190at2759"/>
<evidence type="ECO:0000256" key="10">
    <source>
        <dbReference type="ARBA" id="ARBA00023157"/>
    </source>
</evidence>
<evidence type="ECO:0000256" key="6">
    <source>
        <dbReference type="ARBA" id="ARBA00022982"/>
    </source>
</evidence>
<dbReference type="EMBL" id="JAGGNH010000002">
    <property type="protein sequence ID" value="KAJ0982582.1"/>
    <property type="molecule type" value="Genomic_DNA"/>
</dbReference>
<feature type="domain" description="Phytocyanin" evidence="12">
    <location>
        <begin position="1"/>
        <end position="80"/>
    </location>
</feature>
<keyword evidence="8" id="KW-0186">Copper</keyword>
<evidence type="ECO:0000256" key="3">
    <source>
        <dbReference type="ARBA" id="ARBA00022692"/>
    </source>
</evidence>
<dbReference type="Proteomes" id="UP001085076">
    <property type="component" value="Miscellaneous, Linkage group lg02"/>
</dbReference>
<comment type="caution">
    <text evidence="13">The sequence shown here is derived from an EMBL/GenBank/DDBJ whole genome shotgun (WGS) entry which is preliminary data.</text>
</comment>
<keyword evidence="2" id="KW-0813">Transport</keyword>
<keyword evidence="14" id="KW-1185">Reference proteome</keyword>
<keyword evidence="6" id="KW-0249">Electron transport</keyword>
<keyword evidence="3" id="KW-0812">Transmembrane</keyword>
<dbReference type="GO" id="GO:0005886">
    <property type="term" value="C:plasma membrane"/>
    <property type="evidence" value="ECO:0007669"/>
    <property type="project" value="TreeGrafter"/>
</dbReference>
<dbReference type="GO" id="GO:0009055">
    <property type="term" value="F:electron transfer activity"/>
    <property type="evidence" value="ECO:0007669"/>
    <property type="project" value="InterPro"/>
</dbReference>
<keyword evidence="9" id="KW-0472">Membrane</keyword>
<keyword evidence="7" id="KW-1133">Transmembrane helix</keyword>
<dbReference type="CDD" id="cd04216">
    <property type="entry name" value="Phytocyanin"/>
    <property type="match status" value="1"/>
</dbReference>
<dbReference type="InterPro" id="IPR003245">
    <property type="entry name" value="Phytocyanin_dom"/>
</dbReference>
<reference evidence="13" key="1">
    <citation type="submission" date="2021-03" db="EMBL/GenBank/DDBJ databases">
        <authorList>
            <person name="Li Z."/>
            <person name="Yang C."/>
        </authorList>
    </citation>
    <scope>NUCLEOTIDE SEQUENCE</scope>
    <source>
        <strain evidence="13">Dzin_1.0</strain>
        <tissue evidence="13">Leaf</tissue>
    </source>
</reference>
<dbReference type="InterPro" id="IPR039391">
    <property type="entry name" value="Phytocyanin-like"/>
</dbReference>
<dbReference type="SUPFAM" id="SSF49503">
    <property type="entry name" value="Cupredoxins"/>
    <property type="match status" value="2"/>
</dbReference>
<evidence type="ECO:0000256" key="4">
    <source>
        <dbReference type="ARBA" id="ARBA00022723"/>
    </source>
</evidence>
<dbReference type="GO" id="GO:0046872">
    <property type="term" value="F:metal ion binding"/>
    <property type="evidence" value="ECO:0007669"/>
    <property type="project" value="UniProtKB-KW"/>
</dbReference>